<organism evidence="3 4">
    <name type="scientific">Pseudonocardia charpentierae</name>
    <dbReference type="NCBI Taxonomy" id="3075545"/>
    <lineage>
        <taxon>Bacteria</taxon>
        <taxon>Bacillati</taxon>
        <taxon>Actinomycetota</taxon>
        <taxon>Actinomycetes</taxon>
        <taxon>Pseudonocardiales</taxon>
        <taxon>Pseudonocardiaceae</taxon>
        <taxon>Pseudonocardia</taxon>
    </lineage>
</organism>
<dbReference type="InterPro" id="IPR021454">
    <property type="entry name" value="DUF3105"/>
</dbReference>
<evidence type="ECO:0000313" key="3">
    <source>
        <dbReference type="EMBL" id="MDT0351122.1"/>
    </source>
</evidence>
<reference evidence="4" key="1">
    <citation type="submission" date="2023-07" db="EMBL/GenBank/DDBJ databases">
        <title>30 novel species of actinomycetes from the DSMZ collection.</title>
        <authorList>
            <person name="Nouioui I."/>
        </authorList>
    </citation>
    <scope>NUCLEOTIDE SEQUENCE [LARGE SCALE GENOMIC DNA]</scope>
    <source>
        <strain evidence="4">DSM 45834</strain>
    </source>
</reference>
<keyword evidence="4" id="KW-1185">Reference proteome</keyword>
<dbReference type="Pfam" id="PF11303">
    <property type="entry name" value="DUF3105"/>
    <property type="match status" value="1"/>
</dbReference>
<evidence type="ECO:0000256" key="1">
    <source>
        <dbReference type="SAM" id="MobiDB-lite"/>
    </source>
</evidence>
<evidence type="ECO:0000256" key="2">
    <source>
        <dbReference type="SAM" id="Phobius"/>
    </source>
</evidence>
<sequence length="263" mass="27499">MVSGKSSKASRNTRASVVTKRATPWGTIAAVAVVLLIAVGVFGYGIAANRAKDAERAALSKFTPSATNQDPSLQIAGIVSQQYAGGQHVTPDQQVAYTHAPPFGGAHDGYWAACNGVVYPTAVRTENLVHSLEHGAVWIAYNPDQITGDALSTLQKKVDGERYMVMSPYPGLDSPVSLQSWGHQLKVGDVTDPRIDEFISALKQNQYTHPEVGASCDATGPGAFDQDNPPPFVAAPAPGTPGSQPEISATPATVAPDAPVPSQ</sequence>
<keyword evidence="2" id="KW-0472">Membrane</keyword>
<gene>
    <name evidence="3" type="ORF">RM445_16455</name>
</gene>
<dbReference type="Proteomes" id="UP001183202">
    <property type="component" value="Unassembled WGS sequence"/>
</dbReference>
<accession>A0ABU2NAZ2</accession>
<feature type="transmembrane region" description="Helical" evidence="2">
    <location>
        <begin position="25"/>
        <end position="47"/>
    </location>
</feature>
<name>A0ABU2NAZ2_9PSEU</name>
<comment type="caution">
    <text evidence="3">The sequence shown here is derived from an EMBL/GenBank/DDBJ whole genome shotgun (WGS) entry which is preliminary data.</text>
</comment>
<keyword evidence="2" id="KW-0812">Transmembrane</keyword>
<evidence type="ECO:0000313" key="4">
    <source>
        <dbReference type="Proteomes" id="UP001183202"/>
    </source>
</evidence>
<feature type="region of interest" description="Disordered" evidence="1">
    <location>
        <begin position="212"/>
        <end position="263"/>
    </location>
</feature>
<dbReference type="EMBL" id="JAVREJ010000011">
    <property type="protein sequence ID" value="MDT0351122.1"/>
    <property type="molecule type" value="Genomic_DNA"/>
</dbReference>
<keyword evidence="2" id="KW-1133">Transmembrane helix</keyword>
<proteinExistence type="predicted"/>
<protein>
    <submittedName>
        <fullName evidence="3">DUF3105 domain-containing protein</fullName>
    </submittedName>
</protein>